<evidence type="ECO:0000313" key="1">
    <source>
        <dbReference type="EMBL" id="QNN50142.1"/>
    </source>
</evidence>
<gene>
    <name evidence="1" type="ORF">H9L10_03540</name>
</gene>
<dbReference type="AlphaFoldDB" id="A0A7G9R3G7"/>
<sequence>MTPDAVHELIKDTLLAAGVDADYGPRPTLPVEDGLVAQAAVLYPAAPFHRYSRSAGTASGREDTLTIVCVGATVLDALNVAHEVEQAIGGMRVTSKGGTLRQTVATAPAPEPNTDPVRVSMAVEYTTVTKG</sequence>
<proteinExistence type="predicted"/>
<accession>A0A7G9R3G7</accession>
<dbReference type="Proteomes" id="UP000515976">
    <property type="component" value="Chromosome"/>
</dbReference>
<name>A0A7G9R3G7_9MICO</name>
<evidence type="ECO:0000313" key="2">
    <source>
        <dbReference type="Proteomes" id="UP000515976"/>
    </source>
</evidence>
<evidence type="ECO:0008006" key="3">
    <source>
        <dbReference type="Google" id="ProtNLM"/>
    </source>
</evidence>
<reference evidence="1 2" key="1">
    <citation type="submission" date="2020-08" db="EMBL/GenBank/DDBJ databases">
        <title>Genome sequence of Phycicoccus endophyticus JCM 31784T.</title>
        <authorList>
            <person name="Hyun D.-W."/>
            <person name="Bae J.-W."/>
        </authorList>
    </citation>
    <scope>NUCLEOTIDE SEQUENCE [LARGE SCALE GENOMIC DNA]</scope>
    <source>
        <strain evidence="1 2">JCM 31784</strain>
    </source>
</reference>
<dbReference type="EMBL" id="CP060712">
    <property type="protein sequence ID" value="QNN50142.1"/>
    <property type="molecule type" value="Genomic_DNA"/>
</dbReference>
<dbReference type="RefSeq" id="WP_166102320.1">
    <property type="nucleotide sequence ID" value="NZ_BMMY01000002.1"/>
</dbReference>
<keyword evidence="2" id="KW-1185">Reference proteome</keyword>
<organism evidence="1 2">
    <name type="scientific">Phycicoccus endophyticus</name>
    <dbReference type="NCBI Taxonomy" id="1690220"/>
    <lineage>
        <taxon>Bacteria</taxon>
        <taxon>Bacillati</taxon>
        <taxon>Actinomycetota</taxon>
        <taxon>Actinomycetes</taxon>
        <taxon>Micrococcales</taxon>
        <taxon>Intrasporangiaceae</taxon>
        <taxon>Phycicoccus</taxon>
    </lineage>
</organism>
<protein>
    <recommendedName>
        <fullName evidence="3">DUF3168 domain-containing protein</fullName>
    </recommendedName>
</protein>
<dbReference type="KEGG" id="pei:H9L10_03540"/>